<dbReference type="Pfam" id="PF04191">
    <property type="entry name" value="PEMT"/>
    <property type="match status" value="1"/>
</dbReference>
<protein>
    <submittedName>
        <fullName evidence="6">Isoprenylcysteine carboxyl methyltransferase (ICMT) family protein</fullName>
    </submittedName>
</protein>
<dbReference type="RefSeq" id="WP_210420540.1">
    <property type="nucleotide sequence ID" value="NZ_CP042997.1"/>
</dbReference>
<keyword evidence="7" id="KW-1185">Reference proteome</keyword>
<evidence type="ECO:0000256" key="5">
    <source>
        <dbReference type="SAM" id="Phobius"/>
    </source>
</evidence>
<feature type="transmembrane region" description="Helical" evidence="5">
    <location>
        <begin position="110"/>
        <end position="127"/>
    </location>
</feature>
<feature type="transmembrane region" description="Helical" evidence="5">
    <location>
        <begin position="42"/>
        <end position="61"/>
    </location>
</feature>
<dbReference type="PANTHER" id="PTHR43847">
    <property type="entry name" value="BLL3993 PROTEIN"/>
    <property type="match status" value="1"/>
</dbReference>
<evidence type="ECO:0000256" key="4">
    <source>
        <dbReference type="ARBA" id="ARBA00023136"/>
    </source>
</evidence>
<dbReference type="InterPro" id="IPR007318">
    <property type="entry name" value="Phopholipid_MeTrfase"/>
</dbReference>
<dbReference type="AlphaFoldDB" id="A0A5B9W3D3"/>
<evidence type="ECO:0000313" key="7">
    <source>
        <dbReference type="Proteomes" id="UP000324233"/>
    </source>
</evidence>
<dbReference type="GO" id="GO:0008168">
    <property type="term" value="F:methyltransferase activity"/>
    <property type="evidence" value="ECO:0007669"/>
    <property type="project" value="UniProtKB-KW"/>
</dbReference>
<sequence>MLVTVSPAMAIAAMLSILAYLGLAAAGWGGVPAFLGHPARAAVAAMTVLLTVLALFTGGNLSPGQREDRGNRWVLAAIGVIGLMLAYLPAYCDRRDLWTIDGDAARWSGAVLYGAGGLLRLWPVYVLGRRFSGLVAIQPGHQLVTTGIYRVIRHPSYLGLLIGTLGWALAFRSSVGVGLAALLVVPLVARIRAEETLLRSQFGDEYDVYRARTWRLIPGIY</sequence>
<evidence type="ECO:0000256" key="3">
    <source>
        <dbReference type="ARBA" id="ARBA00022989"/>
    </source>
</evidence>
<organism evidence="6 7">
    <name type="scientific">Aquisphaera giovannonii</name>
    <dbReference type="NCBI Taxonomy" id="406548"/>
    <lineage>
        <taxon>Bacteria</taxon>
        <taxon>Pseudomonadati</taxon>
        <taxon>Planctomycetota</taxon>
        <taxon>Planctomycetia</taxon>
        <taxon>Isosphaerales</taxon>
        <taxon>Isosphaeraceae</taxon>
        <taxon>Aquisphaera</taxon>
    </lineage>
</organism>
<evidence type="ECO:0000313" key="6">
    <source>
        <dbReference type="EMBL" id="QEH34601.1"/>
    </source>
</evidence>
<dbReference type="Gene3D" id="1.20.120.1630">
    <property type="match status" value="1"/>
</dbReference>
<dbReference type="GO" id="GO:0032259">
    <property type="term" value="P:methylation"/>
    <property type="evidence" value="ECO:0007669"/>
    <property type="project" value="UniProtKB-KW"/>
</dbReference>
<reference evidence="6 7" key="1">
    <citation type="submission" date="2019-08" db="EMBL/GenBank/DDBJ databases">
        <title>Deep-cultivation of Planctomycetes and their phenomic and genomic characterization uncovers novel biology.</title>
        <authorList>
            <person name="Wiegand S."/>
            <person name="Jogler M."/>
            <person name="Boedeker C."/>
            <person name="Pinto D."/>
            <person name="Vollmers J."/>
            <person name="Rivas-Marin E."/>
            <person name="Kohn T."/>
            <person name="Peeters S.H."/>
            <person name="Heuer A."/>
            <person name="Rast P."/>
            <person name="Oberbeckmann S."/>
            <person name="Bunk B."/>
            <person name="Jeske O."/>
            <person name="Meyerdierks A."/>
            <person name="Storesund J.E."/>
            <person name="Kallscheuer N."/>
            <person name="Luecker S."/>
            <person name="Lage O.M."/>
            <person name="Pohl T."/>
            <person name="Merkel B.J."/>
            <person name="Hornburger P."/>
            <person name="Mueller R.-W."/>
            <person name="Bruemmer F."/>
            <person name="Labrenz M."/>
            <person name="Spormann A.M."/>
            <person name="Op den Camp H."/>
            <person name="Overmann J."/>
            <person name="Amann R."/>
            <person name="Jetten M.S.M."/>
            <person name="Mascher T."/>
            <person name="Medema M.H."/>
            <person name="Devos D.P."/>
            <person name="Kaster A.-K."/>
            <person name="Ovreas L."/>
            <person name="Rohde M."/>
            <person name="Galperin M.Y."/>
            <person name="Jogler C."/>
        </authorList>
    </citation>
    <scope>NUCLEOTIDE SEQUENCE [LARGE SCALE GENOMIC DNA]</scope>
    <source>
        <strain evidence="6 7">OJF2</strain>
    </source>
</reference>
<evidence type="ECO:0000256" key="1">
    <source>
        <dbReference type="ARBA" id="ARBA00004127"/>
    </source>
</evidence>
<feature type="transmembrane region" description="Helical" evidence="5">
    <location>
        <begin position="73"/>
        <end position="90"/>
    </location>
</feature>
<keyword evidence="6" id="KW-0808">Transferase</keyword>
<keyword evidence="3 5" id="KW-1133">Transmembrane helix</keyword>
<dbReference type="InterPro" id="IPR052527">
    <property type="entry name" value="Metal_cation-efflux_comp"/>
</dbReference>
<keyword evidence="6" id="KW-0489">Methyltransferase</keyword>
<keyword evidence="2 5" id="KW-0812">Transmembrane</keyword>
<gene>
    <name evidence="6" type="ORF">OJF2_31420</name>
</gene>
<comment type="subcellular location">
    <subcellularLocation>
        <location evidence="1">Endomembrane system</location>
        <topology evidence="1">Multi-pass membrane protein</topology>
    </subcellularLocation>
</comment>
<proteinExistence type="predicted"/>
<dbReference type="EMBL" id="CP042997">
    <property type="protein sequence ID" value="QEH34601.1"/>
    <property type="molecule type" value="Genomic_DNA"/>
</dbReference>
<accession>A0A5B9W3D3</accession>
<evidence type="ECO:0000256" key="2">
    <source>
        <dbReference type="ARBA" id="ARBA00022692"/>
    </source>
</evidence>
<dbReference type="GO" id="GO:0012505">
    <property type="term" value="C:endomembrane system"/>
    <property type="evidence" value="ECO:0007669"/>
    <property type="project" value="UniProtKB-SubCell"/>
</dbReference>
<keyword evidence="4 5" id="KW-0472">Membrane</keyword>
<dbReference type="KEGG" id="agv:OJF2_31420"/>
<name>A0A5B9W3D3_9BACT</name>
<dbReference type="PANTHER" id="PTHR43847:SF1">
    <property type="entry name" value="BLL3993 PROTEIN"/>
    <property type="match status" value="1"/>
</dbReference>
<feature type="transmembrane region" description="Helical" evidence="5">
    <location>
        <begin position="164"/>
        <end position="189"/>
    </location>
</feature>
<dbReference type="Proteomes" id="UP000324233">
    <property type="component" value="Chromosome"/>
</dbReference>